<sequence length="126" mass="14274">MTKKFLSLVAICAVIFLANCSRIEQNNDPIIGIWSQSKIVPAENSSKQTIRKEWIFNDVYLGRYHEINGTTISLKTDFNWSRQGNTYTIEYRGLDGKPTHIITIVQADDGTTYLESNEGSTLAVRE</sequence>
<keyword evidence="2" id="KW-1185">Reference proteome</keyword>
<protein>
    <recommendedName>
        <fullName evidence="3">Lipocalin-like domain-containing protein</fullName>
    </recommendedName>
</protein>
<reference evidence="1" key="1">
    <citation type="journal article" date="2014" name="Int. J. Syst. Evol. Microbiol.">
        <title>Complete genome of a new Firmicutes species belonging to the dominant human colonic microbiota ('Ruminococcus bicirculans') reveals two chromosomes and a selective capacity to utilize plant glucans.</title>
        <authorList>
            <consortium name="NISC Comparative Sequencing Program"/>
            <person name="Wegmann U."/>
            <person name="Louis P."/>
            <person name="Goesmann A."/>
            <person name="Henrissat B."/>
            <person name="Duncan S.H."/>
            <person name="Flint H.J."/>
        </authorList>
    </citation>
    <scope>NUCLEOTIDE SEQUENCE</scope>
    <source>
        <strain evidence="1">CECT 8869</strain>
    </source>
</reference>
<comment type="caution">
    <text evidence="1">The sequence shown here is derived from an EMBL/GenBank/DDBJ whole genome shotgun (WGS) entry which is preliminary data.</text>
</comment>
<gene>
    <name evidence="1" type="ORF">Q2T41_14040</name>
</gene>
<proteinExistence type="predicted"/>
<accession>A0ABT8RTT6</accession>
<dbReference type="RefSeq" id="WP_304436581.1">
    <property type="nucleotide sequence ID" value="NZ_JAUKUC010000001.1"/>
</dbReference>
<organism evidence="1 2">
    <name type="scientific">Maribacter confluentis</name>
    <dbReference type="NCBI Taxonomy" id="1656093"/>
    <lineage>
        <taxon>Bacteria</taxon>
        <taxon>Pseudomonadati</taxon>
        <taxon>Bacteroidota</taxon>
        <taxon>Flavobacteriia</taxon>
        <taxon>Flavobacteriales</taxon>
        <taxon>Flavobacteriaceae</taxon>
        <taxon>Maribacter</taxon>
    </lineage>
</organism>
<dbReference type="Proteomes" id="UP001168579">
    <property type="component" value="Unassembled WGS sequence"/>
</dbReference>
<evidence type="ECO:0000313" key="2">
    <source>
        <dbReference type="Proteomes" id="UP001168579"/>
    </source>
</evidence>
<evidence type="ECO:0008006" key="3">
    <source>
        <dbReference type="Google" id="ProtNLM"/>
    </source>
</evidence>
<name>A0ABT8RTT6_9FLAO</name>
<reference evidence="1" key="2">
    <citation type="submission" date="2023-06" db="EMBL/GenBank/DDBJ databases">
        <authorList>
            <person name="Lucena T."/>
            <person name="Sun Q."/>
        </authorList>
    </citation>
    <scope>NUCLEOTIDE SEQUENCE</scope>
    <source>
        <strain evidence="1">CECT 8869</strain>
    </source>
</reference>
<evidence type="ECO:0000313" key="1">
    <source>
        <dbReference type="EMBL" id="MDO1513779.1"/>
    </source>
</evidence>
<dbReference type="EMBL" id="JAUKUC010000001">
    <property type="protein sequence ID" value="MDO1513779.1"/>
    <property type="molecule type" value="Genomic_DNA"/>
</dbReference>